<keyword evidence="12" id="KW-0249">Electron transport</keyword>
<dbReference type="EMBL" id="KZ623348">
    <property type="protein sequence ID" value="PNS23918.1"/>
    <property type="molecule type" value="Genomic_DNA"/>
</dbReference>
<dbReference type="GO" id="GO:0051539">
    <property type="term" value="F:4 iron, 4 sulfur cluster binding"/>
    <property type="evidence" value="ECO:0007669"/>
    <property type="project" value="UniProtKB-KW"/>
</dbReference>
<dbReference type="GO" id="GO:0009773">
    <property type="term" value="P:photosynthetic electron transport in photosystem I"/>
    <property type="evidence" value="ECO:0007669"/>
    <property type="project" value="InterPro"/>
</dbReference>
<dbReference type="Gene3D" id="3.30.70.20">
    <property type="match status" value="1"/>
</dbReference>
<dbReference type="InterPro" id="IPR017491">
    <property type="entry name" value="PSI_PsaC"/>
</dbReference>
<evidence type="ECO:0000256" key="18">
    <source>
        <dbReference type="ARBA" id="ARBA00031003"/>
    </source>
</evidence>
<comment type="subcellular location">
    <subcellularLocation>
        <location evidence="3">Membrane</location>
        <topology evidence="3">Peripheral membrane protein</topology>
    </subcellularLocation>
</comment>
<dbReference type="PANTHER" id="PTHR24960">
    <property type="entry name" value="PHOTOSYSTEM I IRON-SULFUR CENTER-RELATED"/>
    <property type="match status" value="1"/>
</dbReference>
<keyword evidence="14" id="KW-0408">Iron</keyword>
<evidence type="ECO:0000256" key="5">
    <source>
        <dbReference type="ARBA" id="ARBA00013413"/>
    </source>
</evidence>
<organism evidence="23">
    <name type="scientific">Populus trichocarpa</name>
    <name type="common">Western balsam poplar</name>
    <name type="synonym">Populus balsamifera subsp. trichocarpa</name>
    <dbReference type="NCBI Taxonomy" id="3694"/>
    <lineage>
        <taxon>Eukaryota</taxon>
        <taxon>Viridiplantae</taxon>
        <taxon>Streptophyta</taxon>
        <taxon>Embryophyta</taxon>
        <taxon>Tracheophyta</taxon>
        <taxon>Spermatophyta</taxon>
        <taxon>Magnoliopsida</taxon>
        <taxon>eudicotyledons</taxon>
        <taxon>Gunneridae</taxon>
        <taxon>Pentapetalae</taxon>
        <taxon>rosids</taxon>
        <taxon>fabids</taxon>
        <taxon>Malpighiales</taxon>
        <taxon>Salicaceae</taxon>
        <taxon>Saliceae</taxon>
        <taxon>Populus</taxon>
    </lineage>
</organism>
<evidence type="ECO:0000256" key="7">
    <source>
        <dbReference type="ARBA" id="ARBA00022485"/>
    </source>
</evidence>
<dbReference type="GO" id="GO:0046872">
    <property type="term" value="F:metal ion binding"/>
    <property type="evidence" value="ECO:0007669"/>
    <property type="project" value="UniProtKB-KW"/>
</dbReference>
<accession>A0A2K1R9G6</accession>
<keyword evidence="7" id="KW-0004">4Fe-4S</keyword>
<dbReference type="PROSITE" id="PS00198">
    <property type="entry name" value="4FE4S_FER_1"/>
    <property type="match status" value="1"/>
</dbReference>
<evidence type="ECO:0000256" key="2">
    <source>
        <dbReference type="ARBA" id="ARBA00003402"/>
    </source>
</evidence>
<evidence type="ECO:0000256" key="13">
    <source>
        <dbReference type="ARBA" id="ARBA00023002"/>
    </source>
</evidence>
<dbReference type="SUPFAM" id="SSF54862">
    <property type="entry name" value="4Fe-4S ferredoxins"/>
    <property type="match status" value="1"/>
</dbReference>
<evidence type="ECO:0000256" key="16">
    <source>
        <dbReference type="ARBA" id="ARBA00023136"/>
    </source>
</evidence>
<dbReference type="InterPro" id="IPR050157">
    <property type="entry name" value="PSI_iron-sulfur_center"/>
</dbReference>
<dbReference type="GO" id="GO:0016491">
    <property type="term" value="F:oxidoreductase activity"/>
    <property type="evidence" value="ECO:0007669"/>
    <property type="project" value="UniProtKB-KW"/>
</dbReference>
<keyword evidence="13" id="KW-0560">Oxidoreductase</keyword>
<gene>
    <name evidence="23" type="ORF">POPTR_T027100</name>
</gene>
<evidence type="ECO:0000256" key="1">
    <source>
        <dbReference type="ARBA" id="ARBA00001966"/>
    </source>
</evidence>
<dbReference type="NCBIfam" id="TIGR03048">
    <property type="entry name" value="PS_I_psaC"/>
    <property type="match status" value="1"/>
</dbReference>
<name>A0A2K1R9G6_POPTR</name>
<comment type="function">
    <text evidence="2">Apoprotein for the two 4Fe-4S centers FA and FB of photosystem I (PSI); essential for photochemical activity. FB is the terminal electron acceptor of PSI, donating electrons to ferredoxin. The C-terminus interacts with PsaA/B/D and helps assemble the protein into the PSI complex. Required for binding of PsaD and PsaE to PSI. PSI is a plastocyanin-ferredoxin oxidoreductase, converting photonic excitation into a charge separation, which transfers an electron from the donor P700 chlorophyll pair to the spectroscopically characterized acceptors A0, A1, FX, FA and FB in turn.</text>
</comment>
<keyword evidence="10" id="KW-0677">Repeat</keyword>
<evidence type="ECO:0000256" key="6">
    <source>
        <dbReference type="ARBA" id="ARBA00022448"/>
    </source>
</evidence>
<evidence type="ECO:0000256" key="9">
    <source>
        <dbReference type="ARBA" id="ARBA00022723"/>
    </source>
</evidence>
<dbReference type="InterPro" id="IPR017900">
    <property type="entry name" value="4Fe4S_Fe_S_CS"/>
</dbReference>
<feature type="domain" description="4Fe-4S ferredoxin-type" evidence="22">
    <location>
        <begin position="1"/>
        <end position="31"/>
    </location>
</feature>
<evidence type="ECO:0000313" key="23">
    <source>
        <dbReference type="EMBL" id="PNS23918.1"/>
    </source>
</evidence>
<comment type="cofactor">
    <cofactor evidence="1">
        <name>[4Fe-4S] cluster</name>
        <dbReference type="ChEBI" id="CHEBI:49883"/>
    </cofactor>
</comment>
<dbReference type="AlphaFoldDB" id="A0A2K1R9G6"/>
<evidence type="ECO:0000256" key="11">
    <source>
        <dbReference type="ARBA" id="ARBA00022836"/>
    </source>
</evidence>
<sequence>MSHSVKIYDTCIRCIQCVQACPMDVLEMIPGDGCIAKQITSAPRTEDCVGYKRCESACPINFLSIRVYLWHEKTQSIGLFY</sequence>
<evidence type="ECO:0000256" key="21">
    <source>
        <dbReference type="ARBA" id="ARBA00048912"/>
    </source>
</evidence>
<evidence type="ECO:0000256" key="3">
    <source>
        <dbReference type="ARBA" id="ARBA00004170"/>
    </source>
</evidence>
<evidence type="ECO:0000256" key="10">
    <source>
        <dbReference type="ARBA" id="ARBA00022737"/>
    </source>
</evidence>
<keyword evidence="15" id="KW-0411">Iron-sulfur</keyword>
<dbReference type="PROSITE" id="PS51379">
    <property type="entry name" value="4FE4S_FER_2"/>
    <property type="match status" value="1"/>
</dbReference>
<evidence type="ECO:0000256" key="8">
    <source>
        <dbReference type="ARBA" id="ARBA00022531"/>
    </source>
</evidence>
<dbReference type="Gramene" id="Potri.019G014344.1.v4.1">
    <property type="protein sequence ID" value="Potri.019G014344.1.v4.1"/>
    <property type="gene ID" value="Potri.019G014344.v4.1"/>
</dbReference>
<keyword evidence="6" id="KW-0813">Transport</keyword>
<dbReference type="PANTHER" id="PTHR24960:SF79">
    <property type="entry name" value="PHOTOSYSTEM I IRON-SULFUR CENTER"/>
    <property type="match status" value="1"/>
</dbReference>
<evidence type="ECO:0000256" key="19">
    <source>
        <dbReference type="ARBA" id="ARBA00032541"/>
    </source>
</evidence>
<reference evidence="23" key="1">
    <citation type="journal article" date="2006" name="Science">
        <title>The genome of black cottonwood, Populus trichocarpa (Torr. &amp; Gray).</title>
        <authorList>
            <person name="Tuskan G.A."/>
            <person name="Difazio S."/>
            <person name="Jansson S."/>
            <person name="Bohlmann J."/>
            <person name="Grigoriev I."/>
            <person name="Hellsten U."/>
            <person name="Putnam N."/>
            <person name="Ralph S."/>
            <person name="Rombauts S."/>
            <person name="Salamov A."/>
            <person name="Schein J."/>
            <person name="Sterck L."/>
            <person name="Aerts A."/>
            <person name="Bhalerao R.R."/>
            <person name="Bhalerao R.P."/>
            <person name="Blaudez D."/>
            <person name="Boerjan W."/>
            <person name="Brun A."/>
            <person name="Brunner A."/>
            <person name="Busov V."/>
            <person name="Campbell M."/>
            <person name="Carlson J."/>
            <person name="Chalot M."/>
            <person name="Chapman J."/>
            <person name="Chen G.L."/>
            <person name="Cooper D."/>
            <person name="Coutinho P.M."/>
            <person name="Couturier J."/>
            <person name="Covert S."/>
            <person name="Cronk Q."/>
            <person name="Cunningham R."/>
            <person name="Davis J."/>
            <person name="Degroeve S."/>
            <person name="Dejardin A."/>
            <person name="Depamphilis C."/>
            <person name="Detter J."/>
            <person name="Dirks B."/>
            <person name="Dubchak I."/>
            <person name="Duplessis S."/>
            <person name="Ehlting J."/>
            <person name="Ellis B."/>
            <person name="Gendler K."/>
            <person name="Goodstein D."/>
            <person name="Gribskov M."/>
            <person name="Grimwood J."/>
            <person name="Groover A."/>
            <person name="Gunter L."/>
            <person name="Hamberger B."/>
            <person name="Heinze B."/>
            <person name="Helariutta Y."/>
            <person name="Henrissat B."/>
            <person name="Holligan D."/>
            <person name="Holt R."/>
            <person name="Huang W."/>
            <person name="Islam-Faridi N."/>
            <person name="Jones S."/>
            <person name="Jones-Rhoades M."/>
            <person name="Jorgensen R."/>
            <person name="Joshi C."/>
            <person name="Kangasjarvi J."/>
            <person name="Karlsson J."/>
            <person name="Kelleher C."/>
            <person name="Kirkpatrick R."/>
            <person name="Kirst M."/>
            <person name="Kohler A."/>
            <person name="Kalluri U."/>
            <person name="Larimer F."/>
            <person name="Leebens-Mack J."/>
            <person name="Leple J.C."/>
            <person name="Locascio P."/>
            <person name="Lou Y."/>
            <person name="Lucas S."/>
            <person name="Martin F."/>
            <person name="Montanini B."/>
            <person name="Napoli C."/>
            <person name="Nelson D.R."/>
            <person name="Nelson C."/>
            <person name="Nieminen K."/>
            <person name="Nilsson O."/>
            <person name="Pereda V."/>
            <person name="Peter G."/>
            <person name="Philippe R."/>
            <person name="Pilate G."/>
            <person name="Poliakov A."/>
            <person name="Razumovskaya J."/>
            <person name="Richardson P."/>
            <person name="Rinaldi C."/>
            <person name="Ritland K."/>
            <person name="Rouze P."/>
            <person name="Ryaboy D."/>
            <person name="Schmutz J."/>
            <person name="Schrader J."/>
            <person name="Segerman B."/>
            <person name="Shin H."/>
            <person name="Siddiqui A."/>
            <person name="Sterky F."/>
            <person name="Terry A."/>
            <person name="Tsai C.J."/>
            <person name="Uberbacher E."/>
            <person name="Unneberg P."/>
            <person name="Vahala J."/>
            <person name="Wall K."/>
            <person name="Wessler S."/>
            <person name="Yang G."/>
            <person name="Yin T."/>
            <person name="Douglas C."/>
            <person name="Marra M."/>
            <person name="Sandberg G."/>
            <person name="Van de Peer Y."/>
            <person name="Rokhsar D."/>
        </authorList>
    </citation>
    <scope>NUCLEOTIDE SEQUENCE [LARGE SCALE GENOMIC DNA]</scope>
    <source>
        <strain evidence="23">Nisqually-1</strain>
    </source>
</reference>
<dbReference type="InParanoid" id="A0A2K1R9G6"/>
<keyword evidence="16" id="KW-0472">Membrane</keyword>
<evidence type="ECO:0000256" key="14">
    <source>
        <dbReference type="ARBA" id="ARBA00023004"/>
    </source>
</evidence>
<evidence type="ECO:0000259" key="22">
    <source>
        <dbReference type="PROSITE" id="PS51379"/>
    </source>
</evidence>
<dbReference type="GO" id="GO:0009522">
    <property type="term" value="C:photosystem I"/>
    <property type="evidence" value="ECO:0007669"/>
    <property type="project" value="UniProtKB-KW"/>
</dbReference>
<dbReference type="SMR" id="A0A2K1R9G6"/>
<dbReference type="OMA" id="GHMSHAV"/>
<evidence type="ECO:0000256" key="15">
    <source>
        <dbReference type="ARBA" id="ARBA00023014"/>
    </source>
</evidence>
<dbReference type="GO" id="GO:0042651">
    <property type="term" value="C:thylakoid membrane"/>
    <property type="evidence" value="ECO:0007669"/>
    <property type="project" value="InterPro"/>
</dbReference>
<evidence type="ECO:0000256" key="12">
    <source>
        <dbReference type="ARBA" id="ARBA00022982"/>
    </source>
</evidence>
<keyword evidence="11" id="KW-0603">Photosystem I</keyword>
<dbReference type="GO" id="GO:0009055">
    <property type="term" value="F:electron transfer activity"/>
    <property type="evidence" value="ECO:0007669"/>
    <property type="project" value="InterPro"/>
</dbReference>
<dbReference type="GO" id="GO:0015979">
    <property type="term" value="P:photosynthesis"/>
    <property type="evidence" value="ECO:0000318"/>
    <property type="project" value="GO_Central"/>
</dbReference>
<evidence type="ECO:0000256" key="20">
    <source>
        <dbReference type="ARBA" id="ARBA00033423"/>
    </source>
</evidence>
<dbReference type="InterPro" id="IPR017896">
    <property type="entry name" value="4Fe4S_Fe-S-bd"/>
</dbReference>
<keyword evidence="9" id="KW-0479">Metal-binding</keyword>
<reference evidence="23" key="2">
    <citation type="submission" date="2017-07" db="EMBL/GenBank/DDBJ databases">
        <title>WGS assembly of Populus trichocarpa.</title>
        <authorList>
            <person name="Tuskan G."/>
            <person name="Difazio S."/>
            <person name="Jansson S."/>
            <person name="Bohlmann J."/>
            <person name="Grigoriev I."/>
            <person name="Hellsten U."/>
            <person name="Putnam N."/>
            <person name="Ralph S."/>
            <person name="Rombauts S."/>
            <person name="Salamov A."/>
            <person name="Schein J."/>
            <person name="Sterck L."/>
            <person name="Aerts A."/>
            <person name="Bhalerao R."/>
            <person name="Bhalerao R."/>
            <person name="Blaudez D."/>
            <person name="Boerjan W."/>
            <person name="Brun A."/>
            <person name="Brunner A."/>
            <person name="Busov V."/>
            <person name="Campbell M."/>
            <person name="Carlson J."/>
            <person name="Chalot M."/>
            <person name="Chapman J."/>
            <person name="Chen G."/>
            <person name="Cooper D."/>
            <person name="Coutinho P."/>
            <person name="Couturier J."/>
            <person name="Covert S."/>
            <person name="Cronk Q."/>
            <person name="Cunningham R."/>
            <person name="Davis J."/>
            <person name="Degroeve S."/>
            <person name="Dejardin A."/>
            <person name="Depamphilis C."/>
            <person name="Detter J."/>
            <person name="Dirks B."/>
            <person name="Dubchak I."/>
            <person name="Duplessis S."/>
            <person name="Ehlting J."/>
            <person name="Ellis B."/>
            <person name="Gendler K."/>
            <person name="Goodstein D."/>
            <person name="Gribskov M."/>
            <person name="Grimwood J."/>
            <person name="Groover A."/>
            <person name="Gunter L."/>
            <person name="Hamberger B."/>
            <person name="Heinze B."/>
            <person name="Helariutta Y."/>
            <person name="Henrissat B."/>
            <person name="Holligan D."/>
            <person name="Holt R."/>
            <person name="Huang W."/>
            <person name="Islam-Faridi N."/>
            <person name="Jones S."/>
            <person name="Jones-Rhoades M."/>
            <person name="Jorgensen R."/>
            <person name="Joshi C."/>
            <person name="Kangasjarvi J."/>
            <person name="Karlsson J."/>
            <person name="Kelleher C."/>
            <person name="Kirkpatrick R."/>
            <person name="Kirst M."/>
            <person name="Kohler A."/>
            <person name="Kalluri U."/>
            <person name="Larimer F."/>
            <person name="Leebens-Mack J."/>
            <person name="Leple J."/>
            <person name="Locascio P."/>
            <person name="Lou Y."/>
            <person name="Lucas S."/>
            <person name="Martin F."/>
            <person name="Montanini B."/>
            <person name="Napoli C."/>
            <person name="Nelson D."/>
            <person name="Nelson C."/>
            <person name="Nieminen K."/>
            <person name="Nilsson O."/>
            <person name="Pereda V."/>
            <person name="Peter G."/>
            <person name="Philippe R."/>
            <person name="Pilate G."/>
            <person name="Poliakov A."/>
            <person name="Razumovskaya J."/>
            <person name="Richardson P."/>
            <person name="Rinaldi C."/>
            <person name="Ritland K."/>
            <person name="Rouze P."/>
            <person name="Ryaboy D."/>
            <person name="Schmutz J."/>
            <person name="Schrader J."/>
            <person name="Segerman B."/>
            <person name="Shin H."/>
            <person name="Siddiqui A."/>
            <person name="Sterky F."/>
            <person name="Terry A."/>
            <person name="Tsai C."/>
            <person name="Uberbacher E."/>
            <person name="Unneberg P."/>
            <person name="Vahala J."/>
            <person name="Wall K."/>
            <person name="Wessler S."/>
            <person name="Yang G."/>
            <person name="Yin T."/>
            <person name="Douglas C."/>
            <person name="Marra M."/>
            <person name="Sandberg G."/>
            <person name="Van De Peer Y."/>
            <person name="Rokhsar D."/>
        </authorList>
    </citation>
    <scope>NUCLEOTIDE SEQUENCE</scope>
    <source>
        <strain evidence="23">Nisqually-1</strain>
    </source>
</reference>
<evidence type="ECO:0000256" key="4">
    <source>
        <dbReference type="ARBA" id="ARBA00013197"/>
    </source>
</evidence>
<evidence type="ECO:0000256" key="17">
    <source>
        <dbReference type="ARBA" id="ARBA00030218"/>
    </source>
</evidence>
<dbReference type="Pfam" id="PF12838">
    <property type="entry name" value="Fer4_7"/>
    <property type="match status" value="1"/>
</dbReference>
<protein>
    <recommendedName>
        <fullName evidence="5">Photosystem I iron-sulfur center</fullName>
        <ecNumber evidence="4">1.97.1.12</ecNumber>
    </recommendedName>
    <alternativeName>
        <fullName evidence="19">9 kDa polypeptide</fullName>
    </alternativeName>
    <alternativeName>
        <fullName evidence="20">PSI-C</fullName>
    </alternativeName>
    <alternativeName>
        <fullName evidence="17">Photosystem I subunit VII</fullName>
    </alternativeName>
    <alternativeName>
        <fullName evidence="18">PsaC</fullName>
    </alternativeName>
</protein>
<proteinExistence type="predicted"/>
<keyword evidence="8" id="KW-0602">Photosynthesis</keyword>
<comment type="catalytic activity">
    <reaction evidence="21">
        <text>reduced [plastocyanin] + hnu + oxidized [2Fe-2S]-[ferredoxin] = oxidized [plastocyanin] + reduced [2Fe-2S]-[ferredoxin]</text>
        <dbReference type="Rhea" id="RHEA:30407"/>
        <dbReference type="Rhea" id="RHEA-COMP:10000"/>
        <dbReference type="Rhea" id="RHEA-COMP:10001"/>
        <dbReference type="Rhea" id="RHEA-COMP:10039"/>
        <dbReference type="Rhea" id="RHEA-COMP:10040"/>
        <dbReference type="ChEBI" id="CHEBI:29036"/>
        <dbReference type="ChEBI" id="CHEBI:30212"/>
        <dbReference type="ChEBI" id="CHEBI:33737"/>
        <dbReference type="ChEBI" id="CHEBI:33738"/>
        <dbReference type="ChEBI" id="CHEBI:49552"/>
        <dbReference type="EC" id="1.97.1.12"/>
    </reaction>
</comment>
<dbReference type="STRING" id="3694.A0A2K1R9G6"/>
<dbReference type="EC" id="1.97.1.12" evidence="4"/>